<protein>
    <submittedName>
        <fullName evidence="1">Uncharacterized protein</fullName>
    </submittedName>
</protein>
<evidence type="ECO:0000313" key="1">
    <source>
        <dbReference type="EMBL" id="QNN52492.1"/>
    </source>
</evidence>
<name>A0A7G9RA67_9ACTN</name>
<keyword evidence="2" id="KW-1185">Reference proteome</keyword>
<reference evidence="1 2" key="1">
    <citation type="submission" date="2020-08" db="EMBL/GenBank/DDBJ databases">
        <title>Genome sequence of Nocardioides mesophilus KACC 16243T.</title>
        <authorList>
            <person name="Hyun D.-W."/>
            <person name="Bae J.-W."/>
        </authorList>
    </citation>
    <scope>NUCLEOTIDE SEQUENCE [LARGE SCALE GENOMIC DNA]</scope>
    <source>
        <strain evidence="1 2">KACC 16243</strain>
    </source>
</reference>
<organism evidence="1 2">
    <name type="scientific">Nocardioides mesophilus</name>
    <dbReference type="NCBI Taxonomy" id="433659"/>
    <lineage>
        <taxon>Bacteria</taxon>
        <taxon>Bacillati</taxon>
        <taxon>Actinomycetota</taxon>
        <taxon>Actinomycetes</taxon>
        <taxon>Propionibacteriales</taxon>
        <taxon>Nocardioidaceae</taxon>
        <taxon>Nocardioides</taxon>
    </lineage>
</organism>
<dbReference type="KEGG" id="nmes:H9L09_18790"/>
<dbReference type="Proteomes" id="UP000515947">
    <property type="component" value="Chromosome"/>
</dbReference>
<accession>A0A7G9RA67</accession>
<dbReference type="EMBL" id="CP060713">
    <property type="protein sequence ID" value="QNN52492.1"/>
    <property type="molecule type" value="Genomic_DNA"/>
</dbReference>
<dbReference type="AlphaFoldDB" id="A0A7G9RA67"/>
<proteinExistence type="predicted"/>
<dbReference type="RefSeq" id="WP_187578334.1">
    <property type="nucleotide sequence ID" value="NZ_CP060713.1"/>
</dbReference>
<sequence>MKYRFKGHWADRLWWESGRIPGDSRVEQVSCDAHWFYSMMLGAGR</sequence>
<evidence type="ECO:0000313" key="2">
    <source>
        <dbReference type="Proteomes" id="UP000515947"/>
    </source>
</evidence>
<gene>
    <name evidence="1" type="ORF">H9L09_18790</name>
</gene>